<proteinExistence type="predicted"/>
<reference evidence="2" key="1">
    <citation type="submission" date="2022-10" db="EMBL/GenBank/DDBJ databases">
        <title>The complete genomes of actinobacterial strains from the NBC collection.</title>
        <authorList>
            <person name="Joergensen T.S."/>
            <person name="Alvarez Arevalo M."/>
            <person name="Sterndorff E.B."/>
            <person name="Faurdal D."/>
            <person name="Vuksanovic O."/>
            <person name="Mourched A.-S."/>
            <person name="Charusanti P."/>
            <person name="Shaw S."/>
            <person name="Blin K."/>
            <person name="Weber T."/>
        </authorList>
    </citation>
    <scope>NUCLEOTIDE SEQUENCE</scope>
    <source>
        <strain evidence="2">NBC 00180</strain>
    </source>
</reference>
<evidence type="ECO:0000256" key="1">
    <source>
        <dbReference type="SAM" id="Coils"/>
    </source>
</evidence>
<organism evidence="2">
    <name type="scientific">Streptomyces sp. NBC_00180</name>
    <dbReference type="NCBI Taxonomy" id="2903632"/>
    <lineage>
        <taxon>Bacteria</taxon>
        <taxon>Bacillati</taxon>
        <taxon>Actinomycetota</taxon>
        <taxon>Actinomycetes</taxon>
        <taxon>Kitasatosporales</taxon>
        <taxon>Streptomycetaceae</taxon>
        <taxon>Streptomyces</taxon>
    </lineage>
</organism>
<name>A0AAU1HRA1_9ACTN</name>
<dbReference type="AlphaFoldDB" id="A0AAU1HRA1"/>
<dbReference type="EMBL" id="CP108140">
    <property type="protein sequence ID" value="WTP91806.1"/>
    <property type="molecule type" value="Genomic_DNA"/>
</dbReference>
<sequence>MDQLRGGLLPGDGGVLALGGLDGCFGRGSCVADVLTWTIERRLELAKRAELLRKELGGLEAEVARLEAAEVVFGQWSEATDGGRRPPGIVSPEPEPVAVTVGPGAGGMRVVPDHVEGMGLGALTSEYRRIMEIVAGADGPVMAKDVALALGLETNPAKIEPVRGQLRKLSDRGWLVRTASGRYRPR</sequence>
<accession>A0AAU1HRA1</accession>
<feature type="coiled-coil region" evidence="1">
    <location>
        <begin position="42"/>
        <end position="69"/>
    </location>
</feature>
<keyword evidence="1" id="KW-0175">Coiled coil</keyword>
<evidence type="ECO:0000313" key="2">
    <source>
        <dbReference type="EMBL" id="WTP84032.1"/>
    </source>
</evidence>
<dbReference type="EMBL" id="CP108140">
    <property type="protein sequence ID" value="WTP84032.1"/>
    <property type="molecule type" value="Genomic_DNA"/>
</dbReference>
<gene>
    <name evidence="2" type="ORF">OG477_00955</name>
    <name evidence="3" type="ORF">OG477_44385</name>
</gene>
<evidence type="ECO:0000313" key="3">
    <source>
        <dbReference type="EMBL" id="WTP91806.1"/>
    </source>
</evidence>
<protein>
    <submittedName>
        <fullName evidence="2">Uncharacterized protein</fullName>
    </submittedName>
</protein>